<dbReference type="EMBL" id="JBCGDP010000004">
    <property type="protein sequence ID" value="MEM0576026.1"/>
    <property type="molecule type" value="Genomic_DNA"/>
</dbReference>
<comment type="caution">
    <text evidence="2">The sequence shown here is derived from an EMBL/GenBank/DDBJ whole genome shotgun (WGS) entry which is preliminary data.</text>
</comment>
<dbReference type="RefSeq" id="WP_342691079.1">
    <property type="nucleotide sequence ID" value="NZ_JBCGDP010000004.1"/>
</dbReference>
<protein>
    <submittedName>
        <fullName evidence="2">Uncharacterized protein</fullName>
    </submittedName>
</protein>
<dbReference type="Proteomes" id="UP001468798">
    <property type="component" value="Unassembled WGS sequence"/>
</dbReference>
<feature type="compositionally biased region" description="Polar residues" evidence="1">
    <location>
        <begin position="48"/>
        <end position="59"/>
    </location>
</feature>
<name>A0ABU9NL25_9FLAO</name>
<evidence type="ECO:0000313" key="3">
    <source>
        <dbReference type="Proteomes" id="UP001468798"/>
    </source>
</evidence>
<reference evidence="2 3" key="1">
    <citation type="submission" date="2024-03" db="EMBL/GenBank/DDBJ databases">
        <title>Two novel species of the genus Flavobacterium exhibiting potentially degradation of complex polysaccharides.</title>
        <authorList>
            <person name="Lian X."/>
        </authorList>
    </citation>
    <scope>NUCLEOTIDE SEQUENCE [LARGE SCALE GENOMIC DNA]</scope>
    <source>
        <strain evidence="2 3">N6</strain>
    </source>
</reference>
<feature type="compositionally biased region" description="Basic and acidic residues" evidence="1">
    <location>
        <begin position="30"/>
        <end position="46"/>
    </location>
</feature>
<keyword evidence="3" id="KW-1185">Reference proteome</keyword>
<sequence length="59" mass="7016">MERKMIPPTDTSALKKALYEDPNAGFRIKIENSKRQFEKPKEDRFKNTLPSQQKNNLFF</sequence>
<feature type="region of interest" description="Disordered" evidence="1">
    <location>
        <begin position="30"/>
        <end position="59"/>
    </location>
</feature>
<proteinExistence type="predicted"/>
<evidence type="ECO:0000313" key="2">
    <source>
        <dbReference type="EMBL" id="MEM0576026.1"/>
    </source>
</evidence>
<gene>
    <name evidence="2" type="ORF">WFZ86_05910</name>
</gene>
<accession>A0ABU9NL25</accession>
<organism evidence="2 3">
    <name type="scientific">Flavobacterium polysaccharolyticum</name>
    <dbReference type="NCBI Taxonomy" id="3133148"/>
    <lineage>
        <taxon>Bacteria</taxon>
        <taxon>Pseudomonadati</taxon>
        <taxon>Bacteroidota</taxon>
        <taxon>Flavobacteriia</taxon>
        <taxon>Flavobacteriales</taxon>
        <taxon>Flavobacteriaceae</taxon>
        <taxon>Flavobacterium</taxon>
    </lineage>
</organism>
<evidence type="ECO:0000256" key="1">
    <source>
        <dbReference type="SAM" id="MobiDB-lite"/>
    </source>
</evidence>